<accession>A0A0A8ZRP1</accession>
<protein>
    <submittedName>
        <fullName evidence="2">Uncharacterized protein</fullName>
    </submittedName>
</protein>
<organism evidence="2">
    <name type="scientific">Arundo donax</name>
    <name type="common">Giant reed</name>
    <name type="synonym">Donax arundinaceus</name>
    <dbReference type="NCBI Taxonomy" id="35708"/>
    <lineage>
        <taxon>Eukaryota</taxon>
        <taxon>Viridiplantae</taxon>
        <taxon>Streptophyta</taxon>
        <taxon>Embryophyta</taxon>
        <taxon>Tracheophyta</taxon>
        <taxon>Spermatophyta</taxon>
        <taxon>Magnoliopsida</taxon>
        <taxon>Liliopsida</taxon>
        <taxon>Poales</taxon>
        <taxon>Poaceae</taxon>
        <taxon>PACMAD clade</taxon>
        <taxon>Arundinoideae</taxon>
        <taxon>Arundineae</taxon>
        <taxon>Arundo</taxon>
    </lineage>
</organism>
<dbReference type="AlphaFoldDB" id="A0A0A8ZRP1"/>
<feature type="compositionally biased region" description="Basic residues" evidence="1">
    <location>
        <begin position="71"/>
        <end position="82"/>
    </location>
</feature>
<reference evidence="2" key="1">
    <citation type="submission" date="2014-09" db="EMBL/GenBank/DDBJ databases">
        <authorList>
            <person name="Magalhaes I.L.F."/>
            <person name="Oliveira U."/>
            <person name="Santos F.R."/>
            <person name="Vidigal T.H.D.A."/>
            <person name="Brescovit A.D."/>
            <person name="Santos A.J."/>
        </authorList>
    </citation>
    <scope>NUCLEOTIDE SEQUENCE</scope>
    <source>
        <tissue evidence="2">Shoot tissue taken approximately 20 cm above the soil surface</tissue>
    </source>
</reference>
<reference evidence="2" key="2">
    <citation type="journal article" date="2015" name="Data Brief">
        <title>Shoot transcriptome of the giant reed, Arundo donax.</title>
        <authorList>
            <person name="Barrero R.A."/>
            <person name="Guerrero F.D."/>
            <person name="Moolhuijzen P."/>
            <person name="Goolsby J.A."/>
            <person name="Tidwell J."/>
            <person name="Bellgard S.E."/>
            <person name="Bellgard M.I."/>
        </authorList>
    </citation>
    <scope>NUCLEOTIDE SEQUENCE</scope>
    <source>
        <tissue evidence="2">Shoot tissue taken approximately 20 cm above the soil surface</tissue>
    </source>
</reference>
<evidence type="ECO:0000256" key="1">
    <source>
        <dbReference type="SAM" id="MobiDB-lite"/>
    </source>
</evidence>
<feature type="compositionally biased region" description="Basic and acidic residues" evidence="1">
    <location>
        <begin position="44"/>
        <end position="60"/>
    </location>
</feature>
<sequence length="235" mass="26634">MVHVPRRVHGVHVLVGAPAHQHGPLAHVADLLEQLLRGPQESGPAEHRRVAREGPVRARDGPGAAELPPLRGRRRVRGRRRQREREVLARDLGPAAGQRVRVRQRRAVRRVGRRRRGRIAVERRCRRRPRAGRGRRVGRVRREPQLLAPAVLRHVVELPRRLPEHQVLVLVLAAAPVSAARRGGHAVRAAHERRVRTYGRDVHALELVRAERKRETGKRARAEGRLRALRARAGS</sequence>
<name>A0A0A8ZRP1_ARUDO</name>
<proteinExistence type="predicted"/>
<dbReference type="EMBL" id="GBRH01256434">
    <property type="protein sequence ID" value="JAD41461.1"/>
    <property type="molecule type" value="Transcribed_RNA"/>
</dbReference>
<feature type="region of interest" description="Disordered" evidence="1">
    <location>
        <begin position="39"/>
        <end position="85"/>
    </location>
</feature>
<evidence type="ECO:0000313" key="2">
    <source>
        <dbReference type="EMBL" id="JAD41461.1"/>
    </source>
</evidence>